<gene>
    <name evidence="2" type="ORF">FHR98_001273</name>
</gene>
<evidence type="ECO:0000313" key="2">
    <source>
        <dbReference type="EMBL" id="MBB3064994.1"/>
    </source>
</evidence>
<dbReference type="EMBL" id="JACHXA010000003">
    <property type="protein sequence ID" value="MBB3064994.1"/>
    <property type="molecule type" value="Genomic_DNA"/>
</dbReference>
<dbReference type="InterPro" id="IPR029068">
    <property type="entry name" value="Glyas_Bleomycin-R_OHBP_Dase"/>
</dbReference>
<dbReference type="SUPFAM" id="SSF54593">
    <property type="entry name" value="Glyoxalase/Bleomycin resistance protein/Dihydroxybiphenyl dioxygenase"/>
    <property type="match status" value="1"/>
</dbReference>
<comment type="caution">
    <text evidence="2">The sequence shown here is derived from an EMBL/GenBank/DDBJ whole genome shotgun (WGS) entry which is preliminary data.</text>
</comment>
<keyword evidence="2" id="KW-0223">Dioxygenase</keyword>
<dbReference type="PANTHER" id="PTHR43279">
    <property type="entry name" value="CATECHOL-2,3-DIOXYGENASE"/>
    <property type="match status" value="1"/>
</dbReference>
<evidence type="ECO:0000313" key="3">
    <source>
        <dbReference type="Proteomes" id="UP000581135"/>
    </source>
</evidence>
<keyword evidence="2" id="KW-0560">Oxidoreductase</keyword>
<dbReference type="PROSITE" id="PS51819">
    <property type="entry name" value="VOC"/>
    <property type="match status" value="1"/>
</dbReference>
<evidence type="ECO:0000259" key="1">
    <source>
        <dbReference type="PROSITE" id="PS51819"/>
    </source>
</evidence>
<dbReference type="InterPro" id="IPR004360">
    <property type="entry name" value="Glyas_Fos-R_dOase_dom"/>
</dbReference>
<dbReference type="AlphaFoldDB" id="A0A839STA5"/>
<protein>
    <submittedName>
        <fullName evidence="2">Catechol 2,3-dioxygenase</fullName>
        <ecNumber evidence="2">1.13.11.2</ecNumber>
    </submittedName>
</protein>
<organism evidence="2 3">
    <name type="scientific">Limibacillus halophilus</name>
    <dbReference type="NCBI Taxonomy" id="1579333"/>
    <lineage>
        <taxon>Bacteria</taxon>
        <taxon>Pseudomonadati</taxon>
        <taxon>Pseudomonadota</taxon>
        <taxon>Alphaproteobacteria</taxon>
        <taxon>Rhodospirillales</taxon>
        <taxon>Rhodovibrionaceae</taxon>
        <taxon>Limibacillus</taxon>
    </lineage>
</organism>
<keyword evidence="3" id="KW-1185">Reference proteome</keyword>
<proteinExistence type="predicted"/>
<dbReference type="Pfam" id="PF00903">
    <property type="entry name" value="Glyoxalase"/>
    <property type="match status" value="1"/>
</dbReference>
<dbReference type="GO" id="GO:0018577">
    <property type="term" value="F:catechol 2,3-dioxygenase activity"/>
    <property type="evidence" value="ECO:0007669"/>
    <property type="project" value="UniProtKB-EC"/>
</dbReference>
<accession>A0A839STA5</accession>
<dbReference type="InterPro" id="IPR037523">
    <property type="entry name" value="VOC_core"/>
</dbReference>
<feature type="domain" description="VOC" evidence="1">
    <location>
        <begin position="16"/>
        <end position="152"/>
    </location>
</feature>
<dbReference type="RefSeq" id="WP_183415814.1">
    <property type="nucleotide sequence ID" value="NZ_JACHXA010000003.1"/>
</dbReference>
<dbReference type="PANTHER" id="PTHR43279:SF1">
    <property type="entry name" value="CATECHOL-2,3-DIOXYGENASE"/>
    <property type="match status" value="1"/>
</dbReference>
<name>A0A839STA5_9PROT</name>
<reference evidence="2 3" key="1">
    <citation type="submission" date="2020-08" db="EMBL/GenBank/DDBJ databases">
        <title>Genomic Encyclopedia of Type Strains, Phase III (KMG-III): the genomes of soil and plant-associated and newly described type strains.</title>
        <authorList>
            <person name="Whitman W."/>
        </authorList>
    </citation>
    <scope>NUCLEOTIDE SEQUENCE [LARGE SCALE GENOMIC DNA]</scope>
    <source>
        <strain evidence="2 3">CECT 8803</strain>
    </source>
</reference>
<dbReference type="CDD" id="cd06587">
    <property type="entry name" value="VOC"/>
    <property type="match status" value="1"/>
</dbReference>
<dbReference type="Gene3D" id="3.10.180.10">
    <property type="entry name" value="2,3-Dihydroxybiphenyl 1,2-Dioxygenase, domain 1"/>
    <property type="match status" value="1"/>
</dbReference>
<dbReference type="Proteomes" id="UP000581135">
    <property type="component" value="Unassembled WGS sequence"/>
</dbReference>
<dbReference type="EC" id="1.13.11.2" evidence="2"/>
<sequence>MGKRASGGRKAPTPRGVNHVVLNVRDIEESHRFWTEVVGLKHVGTFRPPPEMEPFPKMRFYSGERDGKVTHHDVALMELSDIPPPAGANEAPERPLALNHIAIAMADREAWLEKLADLQAQGVKFDMRVNHGVSHSVYISDPNGYGVEILYELPRVLWENDIEAGLNYLEILPTEGEAALQDDLESAPRFGAPAAE</sequence>